<evidence type="ECO:0000256" key="6">
    <source>
        <dbReference type="SAM" id="MobiDB-lite"/>
    </source>
</evidence>
<evidence type="ECO:0000259" key="7">
    <source>
        <dbReference type="PROSITE" id="PS50097"/>
    </source>
</evidence>
<feature type="region of interest" description="Disordered" evidence="6">
    <location>
        <begin position="261"/>
        <end position="303"/>
    </location>
</feature>
<feature type="compositionally biased region" description="Acidic residues" evidence="6">
    <location>
        <begin position="262"/>
        <end position="279"/>
    </location>
</feature>
<dbReference type="Gene3D" id="3.30.710.10">
    <property type="entry name" value="Potassium Channel Kv1.1, Chain A"/>
    <property type="match status" value="1"/>
</dbReference>
<evidence type="ECO:0000256" key="1">
    <source>
        <dbReference type="ARBA" id="ARBA00004123"/>
    </source>
</evidence>
<feature type="region of interest" description="Disordered" evidence="6">
    <location>
        <begin position="145"/>
        <end position="215"/>
    </location>
</feature>
<dbReference type="SUPFAM" id="SSF54695">
    <property type="entry name" value="POZ domain"/>
    <property type="match status" value="1"/>
</dbReference>
<dbReference type="FunFam" id="3.30.710.10:FF:000036">
    <property type="entry name" value="Mod(Mdg4), isoform H"/>
    <property type="match status" value="1"/>
</dbReference>
<keyword evidence="3" id="KW-0863">Zinc-finger</keyword>
<organism evidence="8 9">
    <name type="scientific">Anopheles atroparvus</name>
    <name type="common">European mosquito</name>
    <dbReference type="NCBI Taxonomy" id="41427"/>
    <lineage>
        <taxon>Eukaryota</taxon>
        <taxon>Metazoa</taxon>
        <taxon>Ecdysozoa</taxon>
        <taxon>Arthropoda</taxon>
        <taxon>Hexapoda</taxon>
        <taxon>Insecta</taxon>
        <taxon>Pterygota</taxon>
        <taxon>Neoptera</taxon>
        <taxon>Endopterygota</taxon>
        <taxon>Diptera</taxon>
        <taxon>Nematocera</taxon>
        <taxon>Culicoidea</taxon>
        <taxon>Culicidae</taxon>
        <taxon>Anophelinae</taxon>
        <taxon>Anopheles</taxon>
    </lineage>
</organism>
<dbReference type="GO" id="GO:0006357">
    <property type="term" value="P:regulation of transcription by RNA polymerase II"/>
    <property type="evidence" value="ECO:0007669"/>
    <property type="project" value="TreeGrafter"/>
</dbReference>
<protein>
    <recommendedName>
        <fullName evidence="7">BTB domain-containing protein</fullName>
    </recommendedName>
</protein>
<dbReference type="EnsemblMetazoa" id="ENSAATROPT000105">
    <property type="protein sequence ID" value="ENSAATROPP000099"/>
    <property type="gene ID" value="ENSAATROPG000083"/>
</dbReference>
<dbReference type="InterPro" id="IPR000210">
    <property type="entry name" value="BTB/POZ_dom"/>
</dbReference>
<feature type="compositionally biased region" description="Basic and acidic residues" evidence="6">
    <location>
        <begin position="283"/>
        <end position="293"/>
    </location>
</feature>
<name>A0AAG5CND7_ANOAO</name>
<evidence type="ECO:0000256" key="2">
    <source>
        <dbReference type="ARBA" id="ARBA00022723"/>
    </source>
</evidence>
<feature type="compositionally biased region" description="Basic and acidic residues" evidence="6">
    <location>
        <begin position="460"/>
        <end position="474"/>
    </location>
</feature>
<dbReference type="Proteomes" id="UP000075880">
    <property type="component" value="Unassembled WGS sequence"/>
</dbReference>
<dbReference type="GO" id="GO:0005634">
    <property type="term" value="C:nucleus"/>
    <property type="evidence" value="ECO:0007669"/>
    <property type="project" value="UniProtKB-SubCell"/>
</dbReference>
<dbReference type="InterPro" id="IPR011333">
    <property type="entry name" value="SKP1/BTB/POZ_sf"/>
</dbReference>
<keyword evidence="2" id="KW-0479">Metal-binding</keyword>
<feature type="compositionally biased region" description="Low complexity" evidence="6">
    <location>
        <begin position="178"/>
        <end position="196"/>
    </location>
</feature>
<proteinExistence type="predicted"/>
<dbReference type="PROSITE" id="PS50097">
    <property type="entry name" value="BTB"/>
    <property type="match status" value="1"/>
</dbReference>
<feature type="region of interest" description="Disordered" evidence="6">
    <location>
        <begin position="451"/>
        <end position="474"/>
    </location>
</feature>
<evidence type="ECO:0000256" key="5">
    <source>
        <dbReference type="ARBA" id="ARBA00023242"/>
    </source>
</evidence>
<reference evidence="8" key="1">
    <citation type="submission" date="2024-04" db="UniProtKB">
        <authorList>
            <consortium name="EnsemblMetazoa"/>
        </authorList>
    </citation>
    <scope>IDENTIFICATION</scope>
    <source>
        <strain evidence="8">EBRO</strain>
    </source>
</reference>
<keyword evidence="5" id="KW-0539">Nucleus</keyword>
<dbReference type="CDD" id="cd18315">
    <property type="entry name" value="BTB_POZ_BAB-like"/>
    <property type="match status" value="1"/>
</dbReference>
<sequence length="474" mass="52872">MADDEQFSLCWNNFNTNLSAGFHESLLRGDLVDVTLAAEGHLVKAHRLILSVCSPYFRKMFTQVPVNQHAFIFLKDVSHSALKDLIQFMYCGEVNVKQDALPAFISTAEALQIKGLTETGDSAPVQQSPAKEVITAASTAISAPAATSASPRTKVQRTRVQSYKLDSEESGDDKVQIQPVSHHVASQQVQQQTGSQKRSLQQRTVGPSQASKRTKLSVTAVEALEAPEATQVQTVQIVKQVLDPEYVDLPIVETINTKAEPEYAEETGEIETVETEAEQEQALTEHEQSADQEHGDDDGNYVEDETYGEMSKFEESYFTEGEDGKPGASGFGDSYTSDGGTGTEQSAQALNKKRKKKRVKDTERDTTVMGECGEEAKFGTSQRGALKLIYRDFEYIKDRDFPGSTNWRCSLFKRLNCRARAITKMINGKTYVRPTNHQHNHTANVYRKVQKPAPNQQGSDRVRYSWERQTRNNK</sequence>
<dbReference type="AlphaFoldDB" id="A0AAG5CND7"/>
<dbReference type="GO" id="GO:0008270">
    <property type="term" value="F:zinc ion binding"/>
    <property type="evidence" value="ECO:0007669"/>
    <property type="project" value="UniProtKB-KW"/>
</dbReference>
<dbReference type="PANTHER" id="PTHR23110:SF92">
    <property type="entry name" value="MODIFIER OF MDG4"/>
    <property type="match status" value="1"/>
</dbReference>
<dbReference type="Gene3D" id="2.20.25.240">
    <property type="match status" value="1"/>
</dbReference>
<feature type="compositionally biased region" description="Acidic residues" evidence="6">
    <location>
        <begin position="294"/>
        <end position="303"/>
    </location>
</feature>
<dbReference type="InterPro" id="IPR051095">
    <property type="entry name" value="Dros_DevTransReg"/>
</dbReference>
<dbReference type="Pfam" id="PF04500">
    <property type="entry name" value="FLYWCH"/>
    <property type="match status" value="1"/>
</dbReference>
<evidence type="ECO:0000256" key="4">
    <source>
        <dbReference type="ARBA" id="ARBA00022833"/>
    </source>
</evidence>
<keyword evidence="9" id="KW-1185">Reference proteome</keyword>
<dbReference type="SMART" id="SM00225">
    <property type="entry name" value="BTB"/>
    <property type="match status" value="1"/>
</dbReference>
<feature type="domain" description="BTB" evidence="7">
    <location>
        <begin position="32"/>
        <end position="98"/>
    </location>
</feature>
<feature type="compositionally biased region" description="Polar residues" evidence="6">
    <location>
        <begin position="197"/>
        <end position="211"/>
    </location>
</feature>
<evidence type="ECO:0000313" key="9">
    <source>
        <dbReference type="Proteomes" id="UP000075880"/>
    </source>
</evidence>
<accession>A0AAG5CND7</accession>
<keyword evidence="4" id="KW-0862">Zinc</keyword>
<comment type="subcellular location">
    <subcellularLocation>
        <location evidence="1">Nucleus</location>
    </subcellularLocation>
</comment>
<evidence type="ECO:0000313" key="8">
    <source>
        <dbReference type="EnsemblMetazoa" id="ENSAATROPP000099"/>
    </source>
</evidence>
<feature type="region of interest" description="Disordered" evidence="6">
    <location>
        <begin position="317"/>
        <end position="364"/>
    </location>
</feature>
<dbReference type="PANTHER" id="PTHR23110">
    <property type="entry name" value="BTB DOMAIN TRANSCRIPTION FACTOR"/>
    <property type="match status" value="1"/>
</dbReference>
<evidence type="ECO:0000256" key="3">
    <source>
        <dbReference type="ARBA" id="ARBA00022771"/>
    </source>
</evidence>
<dbReference type="Pfam" id="PF00651">
    <property type="entry name" value="BTB"/>
    <property type="match status" value="1"/>
</dbReference>
<dbReference type="InterPro" id="IPR007588">
    <property type="entry name" value="Znf_FLYWCH"/>
</dbReference>